<dbReference type="EMBL" id="CP003588">
    <property type="protein sequence ID" value="AFK72253.1"/>
    <property type="molecule type" value="Genomic_DNA"/>
</dbReference>
<proteinExistence type="predicted"/>
<evidence type="ECO:0000313" key="1">
    <source>
        <dbReference type="EMBL" id="AFK72253.1"/>
    </source>
</evidence>
<evidence type="ECO:0000313" key="2">
    <source>
        <dbReference type="Proteomes" id="UP000005268"/>
    </source>
</evidence>
<gene>
    <name evidence="1" type="ORF">YSA_10104</name>
</gene>
<reference evidence="1 2" key="1">
    <citation type="journal article" date="2012" name="J. Bacteriol.">
        <title>Complete Genome Sequence of the Naphthalene-Degrading Pseudomonas putida Strain ND6.</title>
        <authorList>
            <person name="Li S."/>
            <person name="Zhao H."/>
            <person name="Li Y."/>
            <person name="Niu S."/>
            <person name="Cai B."/>
        </authorList>
    </citation>
    <scope>NUCLEOTIDE SEQUENCE [LARGE SCALE GENOMIC DNA]</scope>
    <source>
        <strain evidence="1 2">ND6</strain>
    </source>
</reference>
<dbReference type="Proteomes" id="UP000005268">
    <property type="component" value="Chromosome"/>
</dbReference>
<dbReference type="KEGG" id="ppi:YSA_10104"/>
<dbReference type="AlphaFoldDB" id="I3V3D2"/>
<name>I3V3D2_PSEPU</name>
<dbReference type="HOGENOM" id="CLU_3238428_0_0_6"/>
<sequence>MMLGFRLVRFSLQIDRGRLWLSAFDPYRPLVKECLAPSIDSVD</sequence>
<organism evidence="1 2">
    <name type="scientific">Pseudomonas putida ND6</name>
    <dbReference type="NCBI Taxonomy" id="231023"/>
    <lineage>
        <taxon>Bacteria</taxon>
        <taxon>Pseudomonadati</taxon>
        <taxon>Pseudomonadota</taxon>
        <taxon>Gammaproteobacteria</taxon>
        <taxon>Pseudomonadales</taxon>
        <taxon>Pseudomonadaceae</taxon>
        <taxon>Pseudomonas</taxon>
    </lineage>
</organism>
<accession>I3V3D2</accession>
<protein>
    <submittedName>
        <fullName evidence="1">Uncharacterized protein</fullName>
    </submittedName>
</protein>